<evidence type="ECO:0000313" key="1">
    <source>
        <dbReference type="EMBL" id="CAB4142076.1"/>
    </source>
</evidence>
<gene>
    <name evidence="1" type="ORF">UFOVP425_30</name>
</gene>
<sequence>MKAYTYLLEELRTEIATIPMVTTITQGGLDDIDNLKQTLFPLVHIIVNSCTPTSNTLTFNVSIVAMDVVDIAKDETTDVFVGNDNEIDVLNTTLVILTRITEVLMRGSLSRKLEIIGTPSCEPFTERFENYLAGWTATMDIIMPNEMSIC</sequence>
<proteinExistence type="predicted"/>
<dbReference type="EMBL" id="LR796399">
    <property type="protein sequence ID" value="CAB4142076.1"/>
    <property type="molecule type" value="Genomic_DNA"/>
</dbReference>
<reference evidence="1" key="1">
    <citation type="submission" date="2020-04" db="EMBL/GenBank/DDBJ databases">
        <authorList>
            <person name="Chiriac C."/>
            <person name="Salcher M."/>
            <person name="Ghai R."/>
            <person name="Kavagutti S V."/>
        </authorList>
    </citation>
    <scope>NUCLEOTIDE SEQUENCE</scope>
</reference>
<name>A0A6J5MAK5_9CAUD</name>
<protein>
    <submittedName>
        <fullName evidence="1">Uncharacterized protein</fullName>
    </submittedName>
</protein>
<accession>A0A6J5MAK5</accession>
<organism evidence="1">
    <name type="scientific">uncultured Caudovirales phage</name>
    <dbReference type="NCBI Taxonomy" id="2100421"/>
    <lineage>
        <taxon>Viruses</taxon>
        <taxon>Duplodnaviria</taxon>
        <taxon>Heunggongvirae</taxon>
        <taxon>Uroviricota</taxon>
        <taxon>Caudoviricetes</taxon>
        <taxon>Peduoviridae</taxon>
        <taxon>Maltschvirus</taxon>
        <taxon>Maltschvirus maltsch</taxon>
    </lineage>
</organism>